<dbReference type="PANTHER" id="PTHR47633:SF3">
    <property type="entry name" value="STRIATED MUSCLE PREFERENTIALLY EXPRESSED PROTEIN KINASE"/>
    <property type="match status" value="1"/>
</dbReference>
<dbReference type="PROSITE" id="PS50835">
    <property type="entry name" value="IG_LIKE"/>
    <property type="match status" value="2"/>
</dbReference>
<organism evidence="9">
    <name type="scientific">Xenopus tropicalis</name>
    <name type="common">Western clawed frog</name>
    <name type="synonym">Silurana tropicalis</name>
    <dbReference type="NCBI Taxonomy" id="8364"/>
    <lineage>
        <taxon>Eukaryota</taxon>
        <taxon>Metazoa</taxon>
        <taxon>Chordata</taxon>
        <taxon>Craniata</taxon>
        <taxon>Vertebrata</taxon>
        <taxon>Euteleostomi</taxon>
        <taxon>Amphibia</taxon>
        <taxon>Batrachia</taxon>
        <taxon>Anura</taxon>
        <taxon>Pipoidea</taxon>
        <taxon>Pipidae</taxon>
        <taxon>Xenopodinae</taxon>
        <taxon>Xenopus</taxon>
        <taxon>Silurana</taxon>
    </lineage>
</organism>
<feature type="domain" description="Ig-like" evidence="8">
    <location>
        <begin position="38"/>
        <end position="126"/>
    </location>
</feature>
<dbReference type="PANTHER" id="PTHR47633">
    <property type="entry name" value="IMMUNOGLOBULIN"/>
    <property type="match status" value="1"/>
</dbReference>
<dbReference type="FunFam" id="2.60.40.10:FF:000145">
    <property type="entry name" value="Myosin light chain kinase, smooth muscle"/>
    <property type="match status" value="1"/>
</dbReference>
<evidence type="ECO:0000256" key="3">
    <source>
        <dbReference type="ARBA" id="ARBA00022741"/>
    </source>
</evidence>
<keyword evidence="3" id="KW-0547">Nucleotide-binding</keyword>
<sequence length="278" mass="30416">QHIIHECFYSLCPLFIAAVTESSDDSYVSAGEDPAEAPVFEIPLQSALVNAGTEVLLKCIISGNPSPEVFWRKDHVLLKNSPTHQIRVEGERHTLLLRWALPSDSGIYTVTARNEVGEASSCGALTVKPAPTKESPAHRGTPRDLLSPITSDEEYLSPQEDLSEPTTPQHKMAGKGPAFKAPPTFKMPLLDQKGFEGQEIVLSVQVEGEPKPIINWLKNKQQVKPGGRFRISEGAWGIFSLHIAGADKRDSGFYTCKAINEYGTKQCEAKIEVLGGVR</sequence>
<evidence type="ECO:0000259" key="8">
    <source>
        <dbReference type="PROSITE" id="PS50835"/>
    </source>
</evidence>
<dbReference type="Bgee" id="ENSXETG00000033755">
    <property type="expression patterns" value="Expressed in skeletal muscle tissue and 4 other cell types or tissues"/>
</dbReference>
<dbReference type="FunFam" id="2.60.40.10:FF:000538">
    <property type="entry name" value="Striated muscle preferentially expressed protein kinase"/>
    <property type="match status" value="1"/>
</dbReference>
<dbReference type="GO" id="GO:0004674">
    <property type="term" value="F:protein serine/threonine kinase activity"/>
    <property type="evidence" value="ECO:0007669"/>
    <property type="project" value="UniProtKB-KW"/>
</dbReference>
<dbReference type="SUPFAM" id="SSF48726">
    <property type="entry name" value="Immunoglobulin"/>
    <property type="match status" value="2"/>
</dbReference>
<dbReference type="InterPro" id="IPR003598">
    <property type="entry name" value="Ig_sub2"/>
</dbReference>
<accession>A0A803J8Z3</accession>
<dbReference type="AlphaFoldDB" id="A0A803J8Z3"/>
<dbReference type="InterPro" id="IPR036179">
    <property type="entry name" value="Ig-like_dom_sf"/>
</dbReference>
<reference evidence="9" key="1">
    <citation type="journal article" date="2010" name="Science">
        <title>The genome of the Western clawed frog Xenopus tropicalis.</title>
        <authorList>
            <person name="Hellsten U."/>
            <person name="Harland R.M."/>
            <person name="Gilchrist M.J."/>
            <person name="Hendrix D."/>
            <person name="Jurka J."/>
            <person name="Kapitonov V."/>
            <person name="Ovcharenko I."/>
            <person name="Putnam N.H."/>
            <person name="Shu S."/>
            <person name="Taher L."/>
            <person name="Blitz I.L."/>
            <person name="Blumberg B."/>
            <person name="Dichmann D.S."/>
            <person name="Dubchak I."/>
            <person name="Amaya E."/>
            <person name="Detter J.C."/>
            <person name="Fletcher R."/>
            <person name="Gerhard D.S."/>
            <person name="Goodstein D."/>
            <person name="Graves T."/>
            <person name="Grigoriev I.V."/>
            <person name="Grimwood J."/>
            <person name="Kawashima T."/>
            <person name="Lindquist E."/>
            <person name="Lucas S.M."/>
            <person name="Mead P.E."/>
            <person name="Mitros T."/>
            <person name="Ogino H."/>
            <person name="Ohta Y."/>
            <person name="Poliakov A.V."/>
            <person name="Pollet N."/>
            <person name="Robert J."/>
            <person name="Salamov A."/>
            <person name="Sater A.K."/>
            <person name="Schmutz J."/>
            <person name="Terry A."/>
            <person name="Vize P.D."/>
            <person name="Warren W.C."/>
            <person name="Wells D."/>
            <person name="Wills A."/>
            <person name="Wilson R.K."/>
            <person name="Zimmerman L.B."/>
            <person name="Zorn A.M."/>
            <person name="Grainger R."/>
            <person name="Grammer T."/>
            <person name="Khokha M.K."/>
            <person name="Richardson P.M."/>
            <person name="Rokhsar D.S."/>
        </authorList>
    </citation>
    <scope>NUCLEOTIDE SEQUENCE [LARGE SCALE GENOMIC DNA]</scope>
    <source>
        <strain evidence="9">Nigerian</strain>
    </source>
</reference>
<dbReference type="SMART" id="SM00408">
    <property type="entry name" value="IGc2"/>
    <property type="match status" value="2"/>
</dbReference>
<evidence type="ECO:0000256" key="7">
    <source>
        <dbReference type="SAM" id="MobiDB-lite"/>
    </source>
</evidence>
<evidence type="ECO:0000256" key="5">
    <source>
        <dbReference type="ARBA" id="ARBA00023157"/>
    </source>
</evidence>
<evidence type="ECO:0000313" key="9">
    <source>
        <dbReference type="Ensembl" id="ENSXETP00000104334"/>
    </source>
</evidence>
<evidence type="ECO:0000256" key="6">
    <source>
        <dbReference type="ARBA" id="ARBA00023319"/>
    </source>
</evidence>
<dbReference type="Pfam" id="PF07679">
    <property type="entry name" value="I-set"/>
    <property type="match status" value="2"/>
</dbReference>
<name>A0A803J8Z3_XENTR</name>
<dbReference type="GO" id="GO:0005524">
    <property type="term" value="F:ATP binding"/>
    <property type="evidence" value="ECO:0007669"/>
    <property type="project" value="UniProtKB-KW"/>
</dbReference>
<comment type="similarity">
    <text evidence="1">Belongs to the protein kinase superfamily. CAMK Ser/Thr protein kinase family.</text>
</comment>
<dbReference type="Gene3D" id="2.60.40.10">
    <property type="entry name" value="Immunoglobulins"/>
    <property type="match status" value="2"/>
</dbReference>
<dbReference type="Ensembl" id="ENSXETT00000123988">
    <property type="protein sequence ID" value="ENSXETP00000104334"/>
    <property type="gene ID" value="ENSXETG00000033755"/>
</dbReference>
<evidence type="ECO:0000256" key="2">
    <source>
        <dbReference type="ARBA" id="ARBA00022737"/>
    </source>
</evidence>
<dbReference type="InterPro" id="IPR003599">
    <property type="entry name" value="Ig_sub"/>
</dbReference>
<dbReference type="InterPro" id="IPR007110">
    <property type="entry name" value="Ig-like_dom"/>
</dbReference>
<feature type="region of interest" description="Disordered" evidence="7">
    <location>
        <begin position="126"/>
        <end position="181"/>
    </location>
</feature>
<keyword evidence="5" id="KW-1015">Disulfide bond</keyword>
<keyword evidence="4" id="KW-0067">ATP-binding</keyword>
<keyword evidence="2" id="KW-0677">Repeat</keyword>
<proteinExistence type="inferred from homology"/>
<dbReference type="InterPro" id="IPR013098">
    <property type="entry name" value="Ig_I-set"/>
</dbReference>
<evidence type="ECO:0000256" key="1">
    <source>
        <dbReference type="ARBA" id="ARBA00006692"/>
    </source>
</evidence>
<feature type="domain" description="Ig-like" evidence="8">
    <location>
        <begin position="182"/>
        <end position="272"/>
    </location>
</feature>
<dbReference type="SMART" id="SM00409">
    <property type="entry name" value="IG"/>
    <property type="match status" value="2"/>
</dbReference>
<dbReference type="GeneTree" id="ENSGT00940000163418"/>
<gene>
    <name evidence="9" type="primary">speg</name>
</gene>
<evidence type="ECO:0000256" key="4">
    <source>
        <dbReference type="ARBA" id="ARBA00022840"/>
    </source>
</evidence>
<reference evidence="9" key="2">
    <citation type="submission" date="2021-03" db="UniProtKB">
        <authorList>
            <consortium name="Ensembl"/>
        </authorList>
    </citation>
    <scope>IDENTIFICATION</scope>
</reference>
<keyword evidence="6" id="KW-0393">Immunoglobulin domain</keyword>
<dbReference type="InterPro" id="IPR013783">
    <property type="entry name" value="Ig-like_fold"/>
</dbReference>
<protein>
    <submittedName>
        <fullName evidence="9">Striated muscle enriched protein kinase</fullName>
    </submittedName>
</protein>